<evidence type="ECO:0000259" key="3">
    <source>
        <dbReference type="Pfam" id="PF24883"/>
    </source>
</evidence>
<dbReference type="Pfam" id="PF24883">
    <property type="entry name" value="NPHP3_N"/>
    <property type="match status" value="1"/>
</dbReference>
<organism evidence="4 5">
    <name type="scientific">Staphylotrichum longicolle</name>
    <dbReference type="NCBI Taxonomy" id="669026"/>
    <lineage>
        <taxon>Eukaryota</taxon>
        <taxon>Fungi</taxon>
        <taxon>Dikarya</taxon>
        <taxon>Ascomycota</taxon>
        <taxon>Pezizomycotina</taxon>
        <taxon>Sordariomycetes</taxon>
        <taxon>Sordariomycetidae</taxon>
        <taxon>Sordariales</taxon>
        <taxon>Chaetomiaceae</taxon>
        <taxon>Staphylotrichum</taxon>
    </lineage>
</organism>
<name>A0AAD4HV22_9PEZI</name>
<evidence type="ECO:0000313" key="5">
    <source>
        <dbReference type="Proteomes" id="UP001197093"/>
    </source>
</evidence>
<dbReference type="InterPro" id="IPR056884">
    <property type="entry name" value="NPHP3-like_N"/>
</dbReference>
<dbReference type="Gene3D" id="2.130.10.10">
    <property type="entry name" value="YVTN repeat-like/Quinoprotein amine dehydrogenase"/>
    <property type="match status" value="1"/>
</dbReference>
<dbReference type="Proteomes" id="UP001197093">
    <property type="component" value="Unassembled WGS sequence"/>
</dbReference>
<keyword evidence="1" id="KW-0677">Repeat</keyword>
<dbReference type="InterPro" id="IPR027417">
    <property type="entry name" value="P-loop_NTPase"/>
</dbReference>
<dbReference type="SUPFAM" id="SSF52540">
    <property type="entry name" value="P-loop containing nucleoside triphosphate hydrolases"/>
    <property type="match status" value="1"/>
</dbReference>
<dbReference type="Pfam" id="PF22939">
    <property type="entry name" value="WHD_GPIID"/>
    <property type="match status" value="1"/>
</dbReference>
<evidence type="ECO:0000256" key="1">
    <source>
        <dbReference type="ARBA" id="ARBA00022737"/>
    </source>
</evidence>
<accession>A0AAD4HV22</accession>
<comment type="caution">
    <text evidence="4">The sequence shown here is derived from an EMBL/GenBank/DDBJ whole genome shotgun (WGS) entry which is preliminary data.</text>
</comment>
<keyword evidence="5" id="KW-1185">Reference proteome</keyword>
<evidence type="ECO:0000259" key="2">
    <source>
        <dbReference type="Pfam" id="PF22939"/>
    </source>
</evidence>
<dbReference type="InterPro" id="IPR054471">
    <property type="entry name" value="GPIID_WHD"/>
</dbReference>
<evidence type="ECO:0000313" key="4">
    <source>
        <dbReference type="EMBL" id="KAG7284386.1"/>
    </source>
</evidence>
<gene>
    <name evidence="4" type="ORF">NEMBOFW57_010759</name>
</gene>
<dbReference type="PANTHER" id="PTHR10039">
    <property type="entry name" value="AMELOGENIN"/>
    <property type="match status" value="1"/>
</dbReference>
<dbReference type="SUPFAM" id="SSF101898">
    <property type="entry name" value="NHL repeat"/>
    <property type="match status" value="1"/>
</dbReference>
<dbReference type="EMBL" id="JAHCVI010000006">
    <property type="protein sequence ID" value="KAG7284386.1"/>
    <property type="molecule type" value="Genomic_DNA"/>
</dbReference>
<protein>
    <submittedName>
        <fullName evidence="4">Uncharacterized protein</fullName>
    </submittedName>
</protein>
<dbReference type="InterPro" id="IPR015943">
    <property type="entry name" value="WD40/YVTN_repeat-like_dom_sf"/>
</dbReference>
<sequence>MLWLVGRPGAGKSVLAGHVVEQLDAPHTYCSYFICKHGSAGESTLSDCFRSIAFQMATQDESVGRALLQLARDGLVWDKTDDTSVWRRLFTGCIFKLPSLSRHYWVVDGALSDSDTIEDMRLFVMTRLTELVDRRPPNRERMCAKILSKSTGSFLWARLVLQEFEDAWTEEAMDDILREIPEDLFELYSRMVHFIEADKRKLLLARSILTWIVLACRPLTVDEVRAAVKLDVNQTLQNAAKAIPDLCAQLTFSGSLCVFDYLTMEMRVRQPDVFANCVACSADGRTIITGSNRGVIRIFELRQSHNSTTVSLNTIYQMNDPFRDIISAVAFNVDGMRFVDIRGQQGRVWAPAALVRKSTNELESSIGTSGGDSPGLFIKPFGGMFDTSNNPDITTSLVVSADARFIVAGRANGEVVLFSGIDGVQVGVLYQHARGASILYLEFVESSNTVISADVAGRVLIVDLRCRAAIRGRCAAANGGFPPEWIWDIVDIDPQDLTTVVIAVPAQCAIDGINCGRARGTCSTAFLCAQ</sequence>
<proteinExistence type="predicted"/>
<dbReference type="AlphaFoldDB" id="A0AAD4HV22"/>
<feature type="domain" description="GPI inositol-deacylase winged helix" evidence="2">
    <location>
        <begin position="203"/>
        <end position="250"/>
    </location>
</feature>
<reference evidence="4" key="1">
    <citation type="submission" date="2023-02" db="EMBL/GenBank/DDBJ databases">
        <authorList>
            <person name="Palmer J.M."/>
        </authorList>
    </citation>
    <scope>NUCLEOTIDE SEQUENCE</scope>
    <source>
        <strain evidence="4">FW57</strain>
    </source>
</reference>
<feature type="domain" description="Nephrocystin 3-like N-terminal" evidence="3">
    <location>
        <begin position="1"/>
        <end position="109"/>
    </location>
</feature>